<dbReference type="PANTHER" id="PTHR45718">
    <property type="entry name" value="TRANSCRIPTIONAL ACTIVATOR CUBITUS INTERRUPTUS"/>
    <property type="match status" value="1"/>
</dbReference>
<dbReference type="AlphaFoldDB" id="A0A8R1DZR7"/>
<dbReference type="OMA" id="CLWETNG"/>
<dbReference type="PROSITE" id="PS50157">
    <property type="entry name" value="ZINC_FINGER_C2H2_2"/>
    <property type="match status" value="4"/>
</dbReference>
<feature type="region of interest" description="Disordered" evidence="8">
    <location>
        <begin position="207"/>
        <end position="255"/>
    </location>
</feature>
<keyword evidence="2" id="KW-0479">Metal-binding</keyword>
<name>A0A8R1DZR7_CAEJA</name>
<keyword evidence="3" id="KW-0677">Repeat</keyword>
<dbReference type="GO" id="GO:0000978">
    <property type="term" value="F:RNA polymerase II cis-regulatory region sequence-specific DNA binding"/>
    <property type="evidence" value="ECO:0007669"/>
    <property type="project" value="TreeGrafter"/>
</dbReference>
<keyword evidence="6" id="KW-0539">Nucleus</keyword>
<dbReference type="Proteomes" id="UP000005237">
    <property type="component" value="Unassembled WGS sequence"/>
</dbReference>
<sequence length="298" mass="34768">MQSEYYPDPTRDAHEWQASVPLYPPTPDPLSYSPNFYPALPVPPPFVPMDQFMYPNPLAYNISKEPLRCLWETNGHACMELFQNPQDLSNHLNTTHINHDSKFICLWRGCDREYKQFKAKYKLVNHMRVHTGERPFTCEQCNKVFARSENLKIHKRIHSGEKPFRCTHDGCTKLFANSSDRKKHMHVHSSQKTYCCTNPNCGKQYTHPSSLRKHMKAHESELKKGTQTPEHDESSDSGNASVGTPTTDESVTFSPENMKMDQLNAMHMQNFMERPFMQMYQNQFVNPHYPFFAPKLDY</sequence>
<comment type="subcellular location">
    <subcellularLocation>
        <location evidence="1">Nucleus</location>
    </subcellularLocation>
</comment>
<dbReference type="FunFam" id="3.30.160.60:FF:000031">
    <property type="entry name" value="GLI family zinc finger 3"/>
    <property type="match status" value="1"/>
</dbReference>
<evidence type="ECO:0000256" key="2">
    <source>
        <dbReference type="ARBA" id="ARBA00022723"/>
    </source>
</evidence>
<keyword evidence="11" id="KW-1185">Reference proteome</keyword>
<dbReference type="PROSITE" id="PS00028">
    <property type="entry name" value="ZINC_FINGER_C2H2_1"/>
    <property type="match status" value="3"/>
</dbReference>
<evidence type="ECO:0000256" key="8">
    <source>
        <dbReference type="SAM" id="MobiDB-lite"/>
    </source>
</evidence>
<dbReference type="GO" id="GO:0048665">
    <property type="term" value="P:neuron fate specification"/>
    <property type="evidence" value="ECO:0007669"/>
    <property type="project" value="EnsemblMetazoa"/>
</dbReference>
<dbReference type="GO" id="GO:0005634">
    <property type="term" value="C:nucleus"/>
    <property type="evidence" value="ECO:0007669"/>
    <property type="project" value="UniProtKB-SubCell"/>
</dbReference>
<protein>
    <recommendedName>
        <fullName evidence="9">C2H2-type domain-containing protein</fullName>
    </recommendedName>
</protein>
<dbReference type="InterPro" id="IPR043359">
    <property type="entry name" value="GLI-like"/>
</dbReference>
<dbReference type="InterPro" id="IPR013087">
    <property type="entry name" value="Znf_C2H2_type"/>
</dbReference>
<dbReference type="InterPro" id="IPR056436">
    <property type="entry name" value="Znf-C2H2_ZIC1-5/GLI1-3-like"/>
</dbReference>
<dbReference type="GO" id="GO:0002119">
    <property type="term" value="P:nematode larval development"/>
    <property type="evidence" value="ECO:0007669"/>
    <property type="project" value="EnsemblMetazoa"/>
</dbReference>
<dbReference type="FunFam" id="3.30.160.60:FF:000072">
    <property type="entry name" value="zinc finger protein 143 isoform X1"/>
    <property type="match status" value="1"/>
</dbReference>
<dbReference type="PANTHER" id="PTHR45718:SF6">
    <property type="entry name" value="ZINC FINGER PROTEIN GLI2"/>
    <property type="match status" value="1"/>
</dbReference>
<dbReference type="FunFam" id="3.30.160.60:FF:000624">
    <property type="entry name" value="zinc finger protein 697"/>
    <property type="match status" value="1"/>
</dbReference>
<evidence type="ECO:0000256" key="6">
    <source>
        <dbReference type="ARBA" id="ARBA00023242"/>
    </source>
</evidence>
<dbReference type="InterPro" id="IPR036236">
    <property type="entry name" value="Znf_C2H2_sf"/>
</dbReference>
<dbReference type="SUPFAM" id="SSF57667">
    <property type="entry name" value="beta-beta-alpha zinc fingers"/>
    <property type="match status" value="2"/>
</dbReference>
<dbReference type="GO" id="GO:0008270">
    <property type="term" value="F:zinc ion binding"/>
    <property type="evidence" value="ECO:0007669"/>
    <property type="project" value="UniProtKB-KW"/>
</dbReference>
<evidence type="ECO:0000256" key="5">
    <source>
        <dbReference type="ARBA" id="ARBA00022833"/>
    </source>
</evidence>
<dbReference type="Pfam" id="PF00096">
    <property type="entry name" value="zf-C2H2"/>
    <property type="match status" value="2"/>
</dbReference>
<feature type="domain" description="C2H2-type" evidence="9">
    <location>
        <begin position="164"/>
        <end position="193"/>
    </location>
</feature>
<feature type="compositionally biased region" description="Basic and acidic residues" evidence="8">
    <location>
        <begin position="217"/>
        <end position="234"/>
    </location>
</feature>
<evidence type="ECO:0000256" key="1">
    <source>
        <dbReference type="ARBA" id="ARBA00004123"/>
    </source>
</evidence>
<reference evidence="11" key="1">
    <citation type="submission" date="2010-08" db="EMBL/GenBank/DDBJ databases">
        <authorList>
            <consortium name="Caenorhabditis japonica Sequencing Consortium"/>
            <person name="Wilson R.K."/>
        </authorList>
    </citation>
    <scope>NUCLEOTIDE SEQUENCE [LARGE SCALE GENOMIC DNA]</scope>
    <source>
        <strain evidence="11">DF5081</strain>
    </source>
</reference>
<dbReference type="EnsemblMetazoa" id="CJA16978.1">
    <property type="protein sequence ID" value="CJA16978.1"/>
    <property type="gene ID" value="WBGene00136183"/>
</dbReference>
<dbReference type="Gene3D" id="3.30.160.60">
    <property type="entry name" value="Classic Zinc Finger"/>
    <property type="match status" value="4"/>
</dbReference>
<evidence type="ECO:0000313" key="10">
    <source>
        <dbReference type="EnsemblMetazoa" id="CJA16978.1"/>
    </source>
</evidence>
<dbReference type="GO" id="GO:0051302">
    <property type="term" value="P:regulation of cell division"/>
    <property type="evidence" value="ECO:0007669"/>
    <property type="project" value="EnsemblMetazoa"/>
</dbReference>
<feature type="domain" description="C2H2-type" evidence="9">
    <location>
        <begin position="194"/>
        <end position="223"/>
    </location>
</feature>
<feature type="compositionally biased region" description="Polar residues" evidence="8">
    <location>
        <begin position="236"/>
        <end position="255"/>
    </location>
</feature>
<dbReference type="GO" id="GO:0045944">
    <property type="term" value="P:positive regulation of transcription by RNA polymerase II"/>
    <property type="evidence" value="ECO:0007669"/>
    <property type="project" value="EnsemblMetazoa"/>
</dbReference>
<organism evidence="10 11">
    <name type="scientific">Caenorhabditis japonica</name>
    <dbReference type="NCBI Taxonomy" id="281687"/>
    <lineage>
        <taxon>Eukaryota</taxon>
        <taxon>Metazoa</taxon>
        <taxon>Ecdysozoa</taxon>
        <taxon>Nematoda</taxon>
        <taxon>Chromadorea</taxon>
        <taxon>Rhabditida</taxon>
        <taxon>Rhabditina</taxon>
        <taxon>Rhabditomorpha</taxon>
        <taxon>Rhabditoidea</taxon>
        <taxon>Rhabditidae</taxon>
        <taxon>Peloderinae</taxon>
        <taxon>Caenorhabditis</taxon>
    </lineage>
</organism>
<feature type="domain" description="C2H2-type" evidence="9">
    <location>
        <begin position="136"/>
        <end position="163"/>
    </location>
</feature>
<evidence type="ECO:0000259" key="9">
    <source>
        <dbReference type="PROSITE" id="PS50157"/>
    </source>
</evidence>
<dbReference type="SMART" id="SM00355">
    <property type="entry name" value="ZnF_C2H2"/>
    <property type="match status" value="5"/>
</dbReference>
<evidence type="ECO:0000313" key="11">
    <source>
        <dbReference type="Proteomes" id="UP000005237"/>
    </source>
</evidence>
<evidence type="ECO:0000256" key="7">
    <source>
        <dbReference type="PROSITE-ProRule" id="PRU00042"/>
    </source>
</evidence>
<keyword evidence="5" id="KW-0862">Zinc</keyword>
<proteinExistence type="predicted"/>
<dbReference type="GO" id="GO:0009952">
    <property type="term" value="P:anterior/posterior pattern specification"/>
    <property type="evidence" value="ECO:0007669"/>
    <property type="project" value="EnsemblMetazoa"/>
</dbReference>
<dbReference type="Pfam" id="PF23561">
    <property type="entry name" value="zf-C2H2_15"/>
    <property type="match status" value="1"/>
</dbReference>
<accession>A0A8R1DZR7</accession>
<keyword evidence="4 7" id="KW-0863">Zinc-finger</keyword>
<dbReference type="GO" id="GO:0061629">
    <property type="term" value="F:RNA polymerase II-specific DNA-binding transcription factor binding"/>
    <property type="evidence" value="ECO:0007669"/>
    <property type="project" value="EnsemblMetazoa"/>
</dbReference>
<evidence type="ECO:0000256" key="4">
    <source>
        <dbReference type="ARBA" id="ARBA00022771"/>
    </source>
</evidence>
<dbReference type="GO" id="GO:0000981">
    <property type="term" value="F:DNA-binding transcription factor activity, RNA polymerase II-specific"/>
    <property type="evidence" value="ECO:0007669"/>
    <property type="project" value="TreeGrafter"/>
</dbReference>
<reference evidence="10" key="2">
    <citation type="submission" date="2022-06" db="UniProtKB">
        <authorList>
            <consortium name="EnsemblMetazoa"/>
        </authorList>
    </citation>
    <scope>IDENTIFICATION</scope>
    <source>
        <strain evidence="10">DF5081</strain>
    </source>
</reference>
<evidence type="ECO:0000256" key="3">
    <source>
        <dbReference type="ARBA" id="ARBA00022737"/>
    </source>
</evidence>
<dbReference type="GO" id="GO:0007224">
    <property type="term" value="P:smoothened signaling pathway"/>
    <property type="evidence" value="ECO:0007669"/>
    <property type="project" value="TreeGrafter"/>
</dbReference>
<feature type="domain" description="C2H2-type" evidence="9">
    <location>
        <begin position="108"/>
        <end position="135"/>
    </location>
</feature>